<comment type="caution">
    <text evidence="2">The sequence shown here is derived from an EMBL/GenBank/DDBJ whole genome shotgun (WGS) entry which is preliminary data.</text>
</comment>
<gene>
    <name evidence="2" type="ORF">ACFSFX_07520</name>
</gene>
<sequence>MNATPRRKTAVDSVHASLMPSACTLDEVATHNRADPYWDMLWAPGSTANWVSGSMERNRVQVNRSRTNKRLMVDTPEALRLLNINQGRAARLAGWSCLDSWRTVSAEQMAALTGAMNFLNPHSANVAASFSLDLVDIGKFPVTMHRDVGWGRNVLYRPGNSDAFDAHIKPKLTWPEWVSVTGGYPWSHGGQYDRHNLLATELALRAAEYLPVGAVLGEKFATVDLLAGTGLGKTVKKPDQRRADGVIVRADGLRIAYELTATASTSFESKVRRWAQVLADRPLETSGLVIVFVAAPHPARLRSGEDPRPEIYRRIAKVLKDFPGTGADSPAARMGVASWDEWFPARHELGEAFFSLEADFATAPGKGAQRWAPRQLFGDYAFTPWETFDATAVIDNAPAILATPHWMRTGDHTHLIGTPMSRAGEEVPHPAPAKPDKVKGRPLGAGVGVAGDARLPRRLRLGS</sequence>
<evidence type="ECO:0000256" key="1">
    <source>
        <dbReference type="SAM" id="MobiDB-lite"/>
    </source>
</evidence>
<dbReference type="RefSeq" id="WP_343878174.1">
    <property type="nucleotide sequence ID" value="NZ_BAAAIJ010000011.1"/>
</dbReference>
<accession>A0ABW4Q6V7</accession>
<feature type="compositionally biased region" description="Basic and acidic residues" evidence="1">
    <location>
        <begin position="423"/>
        <end position="439"/>
    </location>
</feature>
<protein>
    <submittedName>
        <fullName evidence="2">Uncharacterized protein</fullName>
    </submittedName>
</protein>
<evidence type="ECO:0000313" key="2">
    <source>
        <dbReference type="EMBL" id="MFD1846444.1"/>
    </source>
</evidence>
<dbReference type="Proteomes" id="UP001597307">
    <property type="component" value="Unassembled WGS sequence"/>
</dbReference>
<reference evidence="3" key="1">
    <citation type="journal article" date="2019" name="Int. J. Syst. Evol. Microbiol.">
        <title>The Global Catalogue of Microorganisms (GCM) 10K type strain sequencing project: providing services to taxonomists for standard genome sequencing and annotation.</title>
        <authorList>
            <consortium name="The Broad Institute Genomics Platform"/>
            <consortium name="The Broad Institute Genome Sequencing Center for Infectious Disease"/>
            <person name="Wu L."/>
            <person name="Ma J."/>
        </authorList>
    </citation>
    <scope>NUCLEOTIDE SEQUENCE [LARGE SCALE GENOMIC DNA]</scope>
    <source>
        <strain evidence="3">JCM 11496</strain>
    </source>
</reference>
<name>A0ABW4Q6V7_9MICC</name>
<organism evidence="2 3">
    <name type="scientific">Arthrobacter flavus</name>
    <dbReference type="NCBI Taxonomy" id="95172"/>
    <lineage>
        <taxon>Bacteria</taxon>
        <taxon>Bacillati</taxon>
        <taxon>Actinomycetota</taxon>
        <taxon>Actinomycetes</taxon>
        <taxon>Micrococcales</taxon>
        <taxon>Micrococcaceae</taxon>
        <taxon>Arthrobacter</taxon>
    </lineage>
</organism>
<feature type="region of interest" description="Disordered" evidence="1">
    <location>
        <begin position="422"/>
        <end position="449"/>
    </location>
</feature>
<evidence type="ECO:0000313" key="3">
    <source>
        <dbReference type="Proteomes" id="UP001597307"/>
    </source>
</evidence>
<keyword evidence="3" id="KW-1185">Reference proteome</keyword>
<proteinExistence type="predicted"/>
<dbReference type="EMBL" id="JBHUGA010000012">
    <property type="protein sequence ID" value="MFD1846444.1"/>
    <property type="molecule type" value="Genomic_DNA"/>
</dbReference>